<keyword evidence="2" id="KW-0732">Signal</keyword>
<gene>
    <name evidence="3" type="ORF">UW22_C0045G0004</name>
</gene>
<protein>
    <submittedName>
        <fullName evidence="3">Laminin G, sub domain 2</fullName>
    </submittedName>
</protein>
<reference evidence="3 4" key="1">
    <citation type="journal article" date="2015" name="Nature">
        <title>rRNA introns, odd ribosomes, and small enigmatic genomes across a large radiation of phyla.</title>
        <authorList>
            <person name="Brown C.T."/>
            <person name="Hug L.A."/>
            <person name="Thomas B.C."/>
            <person name="Sharon I."/>
            <person name="Castelle C.J."/>
            <person name="Singh A."/>
            <person name="Wilkins M.J."/>
            <person name="Williams K.H."/>
            <person name="Banfield J.F."/>
        </authorList>
    </citation>
    <scope>NUCLEOTIDE SEQUENCE [LARGE SCALE GENOMIC DNA]</scope>
</reference>
<feature type="region of interest" description="Disordered" evidence="1">
    <location>
        <begin position="20"/>
        <end position="42"/>
    </location>
</feature>
<dbReference type="PROSITE" id="PS51257">
    <property type="entry name" value="PROKAR_LIPOPROTEIN"/>
    <property type="match status" value="1"/>
</dbReference>
<proteinExistence type="predicted"/>
<name>A0A0G1JKT1_9BACT</name>
<feature type="signal peptide" evidence="2">
    <location>
        <begin position="1"/>
        <end position="16"/>
    </location>
</feature>
<comment type="caution">
    <text evidence="3">The sequence shown here is derived from an EMBL/GenBank/DDBJ whole genome shotgun (WGS) entry which is preliminary data.</text>
</comment>
<evidence type="ECO:0000256" key="1">
    <source>
        <dbReference type="SAM" id="MobiDB-lite"/>
    </source>
</evidence>
<sequence length="242" mass="26238">MKKIMYVLVLVSLVLAACTGTPPQPPSGTQTPTPTQTPTTTPKVEVVEKTVIVEVTKIIEVTTTPIPPTATPTVASATNTPLPTWTSVPPTVAFTAIPSPWVVNCGANLTPPENGQIFWSNFRQGNKDPYAVVFDPRQGGSPDHPALGWWWQPCLPTGPERKAHDVALILQPGNYRFTGPECRVWLNTDGAKPWEQGLLIIDRQNFLSVEISATLGTNPAESWIGVKCAESWATGFSFEKLP</sequence>
<dbReference type="PATRIC" id="fig|1618447.3.peg.951"/>
<evidence type="ECO:0000313" key="3">
    <source>
        <dbReference type="EMBL" id="KKT36054.1"/>
    </source>
</evidence>
<dbReference type="AlphaFoldDB" id="A0A0G1JKT1"/>
<dbReference type="EMBL" id="LCHM01000045">
    <property type="protein sequence ID" value="KKT36054.1"/>
    <property type="molecule type" value="Genomic_DNA"/>
</dbReference>
<dbReference type="Proteomes" id="UP000034617">
    <property type="component" value="Unassembled WGS sequence"/>
</dbReference>
<accession>A0A0G1JKT1</accession>
<organism evidence="3 4">
    <name type="scientific">Candidatus Gottesmanbacteria bacterium GW2011_GWB1_44_11c</name>
    <dbReference type="NCBI Taxonomy" id="1618447"/>
    <lineage>
        <taxon>Bacteria</taxon>
        <taxon>Candidatus Gottesmaniibacteriota</taxon>
    </lineage>
</organism>
<evidence type="ECO:0000313" key="4">
    <source>
        <dbReference type="Proteomes" id="UP000034617"/>
    </source>
</evidence>
<evidence type="ECO:0000256" key="2">
    <source>
        <dbReference type="SAM" id="SignalP"/>
    </source>
</evidence>
<feature type="chain" id="PRO_5002537875" evidence="2">
    <location>
        <begin position="17"/>
        <end position="242"/>
    </location>
</feature>